<organism evidence="2 3">
    <name type="scientific">Oryza sativa subsp. japonica</name>
    <name type="common">Rice</name>
    <dbReference type="NCBI Taxonomy" id="39947"/>
    <lineage>
        <taxon>Eukaryota</taxon>
        <taxon>Viridiplantae</taxon>
        <taxon>Streptophyta</taxon>
        <taxon>Embryophyta</taxon>
        <taxon>Tracheophyta</taxon>
        <taxon>Spermatophyta</taxon>
        <taxon>Magnoliopsida</taxon>
        <taxon>Liliopsida</taxon>
        <taxon>Poales</taxon>
        <taxon>Poaceae</taxon>
        <taxon>BOP clade</taxon>
        <taxon>Oryzoideae</taxon>
        <taxon>Oryzeae</taxon>
        <taxon>Oryzinae</taxon>
        <taxon>Oryza</taxon>
        <taxon>Oryza sativa</taxon>
    </lineage>
</organism>
<protein>
    <submittedName>
        <fullName evidence="2">Uncharacterized protein</fullName>
    </submittedName>
</protein>
<evidence type="ECO:0000313" key="2">
    <source>
        <dbReference type="EMBL" id="AAK16174.1"/>
    </source>
</evidence>
<dbReference type="AlphaFoldDB" id="Q9AUV5"/>
<dbReference type="Proteomes" id="UP000000763">
    <property type="component" value="Chromosome 3"/>
</dbReference>
<feature type="compositionally biased region" description="Basic residues" evidence="1">
    <location>
        <begin position="138"/>
        <end position="150"/>
    </location>
</feature>
<proteinExistence type="predicted"/>
<feature type="compositionally biased region" description="Basic and acidic residues" evidence="1">
    <location>
        <begin position="159"/>
        <end position="181"/>
    </location>
</feature>
<dbReference type="EMBL" id="AC079887">
    <property type="protein sequence ID" value="AAK16174.1"/>
    <property type="molecule type" value="Genomic_DNA"/>
</dbReference>
<feature type="compositionally biased region" description="Basic and acidic residues" evidence="1">
    <location>
        <begin position="202"/>
        <end position="213"/>
    </location>
</feature>
<feature type="compositionally biased region" description="Low complexity" evidence="1">
    <location>
        <begin position="235"/>
        <end position="255"/>
    </location>
</feature>
<name>Q9AUV5_ORYSJ</name>
<feature type="region of interest" description="Disordered" evidence="1">
    <location>
        <begin position="1"/>
        <end position="29"/>
    </location>
</feature>
<reference evidence="3" key="2">
    <citation type="journal article" date="2008" name="Nucleic Acids Res.">
        <title>The rice annotation project database (RAP-DB): 2008 update.</title>
        <authorList>
            <consortium name="The rice annotation project (RAP)"/>
        </authorList>
    </citation>
    <scope>GENOME REANNOTATION</scope>
    <source>
        <strain evidence="3">cv. Nipponbare</strain>
    </source>
</reference>
<feature type="region of interest" description="Disordered" evidence="1">
    <location>
        <begin position="134"/>
        <end position="279"/>
    </location>
</feature>
<evidence type="ECO:0000313" key="3">
    <source>
        <dbReference type="Proteomes" id="UP000000763"/>
    </source>
</evidence>
<accession>Q9AUV5</accession>
<feature type="compositionally biased region" description="Basic and acidic residues" evidence="1">
    <location>
        <begin position="10"/>
        <end position="22"/>
    </location>
</feature>
<reference evidence="3" key="1">
    <citation type="journal article" date="2005" name="Nature">
        <title>The map-based sequence of the rice genome.</title>
        <authorList>
            <consortium name="International rice genome sequencing project (IRGSP)"/>
            <person name="Matsumoto T."/>
            <person name="Wu J."/>
            <person name="Kanamori H."/>
            <person name="Katayose Y."/>
            <person name="Fujisawa M."/>
            <person name="Namiki N."/>
            <person name="Mizuno H."/>
            <person name="Yamamoto K."/>
            <person name="Antonio B.A."/>
            <person name="Baba T."/>
            <person name="Sakata K."/>
            <person name="Nagamura Y."/>
            <person name="Aoki H."/>
            <person name="Arikawa K."/>
            <person name="Arita K."/>
            <person name="Bito T."/>
            <person name="Chiden Y."/>
            <person name="Fujitsuka N."/>
            <person name="Fukunaka R."/>
            <person name="Hamada M."/>
            <person name="Harada C."/>
            <person name="Hayashi A."/>
            <person name="Hijishita S."/>
            <person name="Honda M."/>
            <person name="Hosokawa S."/>
            <person name="Ichikawa Y."/>
            <person name="Idonuma A."/>
            <person name="Iijima M."/>
            <person name="Ikeda M."/>
            <person name="Ikeno M."/>
            <person name="Ito K."/>
            <person name="Ito S."/>
            <person name="Ito T."/>
            <person name="Ito Y."/>
            <person name="Ito Y."/>
            <person name="Iwabuchi A."/>
            <person name="Kamiya K."/>
            <person name="Karasawa W."/>
            <person name="Kurita K."/>
            <person name="Katagiri S."/>
            <person name="Kikuta A."/>
            <person name="Kobayashi H."/>
            <person name="Kobayashi N."/>
            <person name="Machita K."/>
            <person name="Maehara T."/>
            <person name="Masukawa M."/>
            <person name="Mizubayashi T."/>
            <person name="Mukai Y."/>
            <person name="Nagasaki H."/>
            <person name="Nagata Y."/>
            <person name="Naito S."/>
            <person name="Nakashima M."/>
            <person name="Nakama Y."/>
            <person name="Nakamichi Y."/>
            <person name="Nakamura M."/>
            <person name="Meguro A."/>
            <person name="Negishi M."/>
            <person name="Ohta I."/>
            <person name="Ohta T."/>
            <person name="Okamoto M."/>
            <person name="Ono N."/>
            <person name="Saji S."/>
            <person name="Sakaguchi M."/>
            <person name="Sakai K."/>
            <person name="Shibata M."/>
            <person name="Shimokawa T."/>
            <person name="Song J."/>
            <person name="Takazaki Y."/>
            <person name="Terasawa K."/>
            <person name="Tsugane M."/>
            <person name="Tsuji K."/>
            <person name="Ueda S."/>
            <person name="Waki K."/>
            <person name="Yamagata H."/>
            <person name="Yamamoto M."/>
            <person name="Yamamoto S."/>
            <person name="Yamane H."/>
            <person name="Yoshiki S."/>
            <person name="Yoshihara R."/>
            <person name="Yukawa K."/>
            <person name="Zhong H."/>
            <person name="Yano M."/>
            <person name="Yuan Q."/>
            <person name="Ouyang S."/>
            <person name="Liu J."/>
            <person name="Jones K.M."/>
            <person name="Gansberger K."/>
            <person name="Moffat K."/>
            <person name="Hill J."/>
            <person name="Bera J."/>
            <person name="Fadrosh D."/>
            <person name="Jin S."/>
            <person name="Johri S."/>
            <person name="Kim M."/>
            <person name="Overton L."/>
            <person name="Reardon M."/>
            <person name="Tsitrin T."/>
            <person name="Vuong H."/>
            <person name="Weaver B."/>
            <person name="Ciecko A."/>
            <person name="Tallon L."/>
            <person name="Jackson J."/>
            <person name="Pai G."/>
            <person name="Aken S.V."/>
            <person name="Utterback T."/>
            <person name="Reidmuller S."/>
            <person name="Feldblyum T."/>
            <person name="Hsiao J."/>
            <person name="Zismann V."/>
            <person name="Iobst S."/>
            <person name="de Vazeille A.R."/>
            <person name="Buell C.R."/>
            <person name="Ying K."/>
            <person name="Li Y."/>
            <person name="Lu T."/>
            <person name="Huang Y."/>
            <person name="Zhao Q."/>
            <person name="Feng Q."/>
            <person name="Zhang L."/>
            <person name="Zhu J."/>
            <person name="Weng Q."/>
            <person name="Mu J."/>
            <person name="Lu Y."/>
            <person name="Fan D."/>
            <person name="Liu Y."/>
            <person name="Guan J."/>
            <person name="Zhang Y."/>
            <person name="Yu S."/>
            <person name="Liu X."/>
            <person name="Zhang Y."/>
            <person name="Hong G."/>
            <person name="Han B."/>
            <person name="Choisne N."/>
            <person name="Demange N."/>
            <person name="Orjeda G."/>
            <person name="Samain S."/>
            <person name="Cattolico L."/>
            <person name="Pelletier E."/>
            <person name="Couloux A."/>
            <person name="Segurens B."/>
            <person name="Wincker P."/>
            <person name="D'Hont A."/>
            <person name="Scarpelli C."/>
            <person name="Weissenbach J."/>
            <person name="Salanoubat M."/>
            <person name="Quetier F."/>
            <person name="Yu Y."/>
            <person name="Kim H.R."/>
            <person name="Rambo T."/>
            <person name="Currie J."/>
            <person name="Collura K."/>
            <person name="Luo M."/>
            <person name="Yang T."/>
            <person name="Ammiraju J.S.S."/>
            <person name="Engler F."/>
            <person name="Soderlund C."/>
            <person name="Wing R.A."/>
            <person name="Palmer L.E."/>
            <person name="de la Bastide M."/>
            <person name="Spiegel L."/>
            <person name="Nascimento L."/>
            <person name="Zutavern T."/>
            <person name="O'Shaughnessy A."/>
            <person name="Dike S."/>
            <person name="Dedhia N."/>
            <person name="Preston R."/>
            <person name="Balija V."/>
            <person name="McCombie W.R."/>
            <person name="Chow T."/>
            <person name="Chen H."/>
            <person name="Chung M."/>
            <person name="Chen C."/>
            <person name="Shaw J."/>
            <person name="Wu H."/>
            <person name="Hsiao K."/>
            <person name="Chao Y."/>
            <person name="Chu M."/>
            <person name="Cheng C."/>
            <person name="Hour A."/>
            <person name="Lee P."/>
            <person name="Lin S."/>
            <person name="Lin Y."/>
            <person name="Liou J."/>
            <person name="Liu S."/>
            <person name="Hsing Y."/>
            <person name="Raghuvanshi S."/>
            <person name="Mohanty A."/>
            <person name="Bharti A.K."/>
            <person name="Gaur A."/>
            <person name="Gupta V."/>
            <person name="Kumar D."/>
            <person name="Ravi V."/>
            <person name="Vij S."/>
            <person name="Kapur A."/>
            <person name="Khurana P."/>
            <person name="Khurana P."/>
            <person name="Khurana J.P."/>
            <person name="Tyagi A.K."/>
            <person name="Gaikwad K."/>
            <person name="Singh A."/>
            <person name="Dalal V."/>
            <person name="Srivastava S."/>
            <person name="Dixit A."/>
            <person name="Pal A.K."/>
            <person name="Ghazi I.A."/>
            <person name="Yadav M."/>
            <person name="Pandit A."/>
            <person name="Bhargava A."/>
            <person name="Sureshbabu K."/>
            <person name="Batra K."/>
            <person name="Sharma T.R."/>
            <person name="Mohapatra T."/>
            <person name="Singh N.K."/>
            <person name="Messing J."/>
            <person name="Nelson A.B."/>
            <person name="Fuks G."/>
            <person name="Kavchok S."/>
            <person name="Keizer G."/>
            <person name="Linton E."/>
            <person name="Llaca V."/>
            <person name="Song R."/>
            <person name="Tanyolac B."/>
            <person name="Young S."/>
            <person name="Ho-Il K."/>
            <person name="Hahn J.H."/>
            <person name="Sangsakoo G."/>
            <person name="Vanavichit A."/>
            <person name="de Mattos Luiz.A.T."/>
            <person name="Zimmer P.D."/>
            <person name="Malone G."/>
            <person name="Dellagostin O."/>
            <person name="de Oliveira A.C."/>
            <person name="Bevan M."/>
            <person name="Bancroft I."/>
            <person name="Minx P."/>
            <person name="Cordum H."/>
            <person name="Wilson R."/>
            <person name="Cheng Z."/>
            <person name="Jin W."/>
            <person name="Jiang J."/>
            <person name="Leong S.A."/>
            <person name="Iwama H."/>
            <person name="Gojobori T."/>
            <person name="Itoh T."/>
            <person name="Niimura Y."/>
            <person name="Fujii Y."/>
            <person name="Habara T."/>
            <person name="Sakai H."/>
            <person name="Sato Y."/>
            <person name="Wilson G."/>
            <person name="Kumar K."/>
            <person name="McCouch S."/>
            <person name="Juretic N."/>
            <person name="Hoen D."/>
            <person name="Wright S."/>
            <person name="Bruskiewich R."/>
            <person name="Bureau T."/>
            <person name="Miyao A."/>
            <person name="Hirochika H."/>
            <person name="Nishikawa T."/>
            <person name="Kadowaki K."/>
            <person name="Sugiura M."/>
            <person name="Burr B."/>
            <person name="Sasaki T."/>
        </authorList>
    </citation>
    <scope>NUCLEOTIDE SEQUENCE [LARGE SCALE GENOMIC DNA]</scope>
    <source>
        <strain evidence="3">cv. Nipponbare</strain>
    </source>
</reference>
<evidence type="ECO:0000256" key="1">
    <source>
        <dbReference type="SAM" id="MobiDB-lite"/>
    </source>
</evidence>
<gene>
    <name evidence="2" type="primary">OSJNBa0040E01.7</name>
</gene>
<sequence length="279" mass="29148">MLAAAGASFRESETATRRETKYKSGGTYGATPTVVAVELSGLSSRRLPRAEVAGASGQVNGGGGVSFSVLAQRPCSEATGDDEAGALTCGFAVSESRVWPCAGFRIRRASGSQANDGECVAAAGEAGASLRRCGGGGCRRKLQQSPRRQRRAESATGERQLRSRQEAGRAAVDERGCECRRRTSRQAKRWRVEQVAGGDDGQASRRSDEERSLRRAATAAAHSCMEIDVKQGAESPASSSSIPLDPSLPILPLAAESSPDAPIDARDHPRSRSSASSAG</sequence>